<protein>
    <submittedName>
        <fullName evidence="3">DUF1758 domain-containing protein</fullName>
    </submittedName>
</protein>
<evidence type="ECO:0000313" key="3">
    <source>
        <dbReference type="WBParaSite" id="TCNE_0001983201-mRNA-1"/>
    </source>
</evidence>
<reference evidence="3" key="1">
    <citation type="submission" date="2016-06" db="UniProtKB">
        <authorList>
            <consortium name="WormBaseParasite"/>
        </authorList>
    </citation>
    <scope>IDENTIFICATION</scope>
</reference>
<dbReference type="EMBL" id="UYWY01027573">
    <property type="protein sequence ID" value="VDM51149.1"/>
    <property type="molecule type" value="Genomic_DNA"/>
</dbReference>
<proteinExistence type="predicted"/>
<organism evidence="2 3">
    <name type="scientific">Toxocara canis</name>
    <name type="common">Canine roundworm</name>
    <dbReference type="NCBI Taxonomy" id="6265"/>
    <lineage>
        <taxon>Eukaryota</taxon>
        <taxon>Metazoa</taxon>
        <taxon>Ecdysozoa</taxon>
        <taxon>Nematoda</taxon>
        <taxon>Chromadorea</taxon>
        <taxon>Rhabditida</taxon>
        <taxon>Spirurina</taxon>
        <taxon>Ascaridomorpha</taxon>
        <taxon>Ascaridoidea</taxon>
        <taxon>Toxocaridae</taxon>
        <taxon>Toxocara</taxon>
    </lineage>
</organism>
<sequence>MASGQRESETPGEEMIVTPGILIGSDFYWQLMGDRAPQRLVDNLYCISTKVGSMIGGRIGNYQEPSDVIAAHVRGEVKPTEDMWHDVEKSMNLRAWASNDQTVMDQFSTEDRIPRKINMQGGSSQLHVFVDASQHAFAAAVYLRTVSQNIVKNELVLSTSNIAAEVAAISEVETTAELVDGSPATSSGIGYSG</sequence>
<accession>A0A183VGF8</accession>
<dbReference type="InterPro" id="IPR008042">
    <property type="entry name" value="Retrotrans_Pao"/>
</dbReference>
<evidence type="ECO:0000313" key="1">
    <source>
        <dbReference type="EMBL" id="VDM51149.1"/>
    </source>
</evidence>
<gene>
    <name evidence="1" type="ORF">TCNE_LOCUS19828</name>
</gene>
<name>A0A183VGF8_TOXCA</name>
<dbReference type="Pfam" id="PF05380">
    <property type="entry name" value="Peptidase_A17"/>
    <property type="match status" value="1"/>
</dbReference>
<keyword evidence="2" id="KW-1185">Reference proteome</keyword>
<dbReference type="AlphaFoldDB" id="A0A183VGF8"/>
<evidence type="ECO:0000313" key="2">
    <source>
        <dbReference type="Proteomes" id="UP000050794"/>
    </source>
</evidence>
<dbReference type="Proteomes" id="UP000050794">
    <property type="component" value="Unassembled WGS sequence"/>
</dbReference>
<reference evidence="1 2" key="2">
    <citation type="submission" date="2018-11" db="EMBL/GenBank/DDBJ databases">
        <authorList>
            <consortium name="Pathogen Informatics"/>
        </authorList>
    </citation>
    <scope>NUCLEOTIDE SEQUENCE [LARGE SCALE GENOMIC DNA]</scope>
</reference>
<dbReference type="WBParaSite" id="TCNE_0001983201-mRNA-1">
    <property type="protein sequence ID" value="TCNE_0001983201-mRNA-1"/>
    <property type="gene ID" value="TCNE_0001983201"/>
</dbReference>